<feature type="transmembrane region" description="Helical" evidence="1">
    <location>
        <begin position="149"/>
        <end position="168"/>
    </location>
</feature>
<dbReference type="PANTHER" id="PTHR41309:SF2">
    <property type="entry name" value="MEMBRANE PROTEIN"/>
    <property type="match status" value="1"/>
</dbReference>
<dbReference type="PANTHER" id="PTHR41309">
    <property type="entry name" value="MEMBRANE PROTEIN-RELATED"/>
    <property type="match status" value="1"/>
</dbReference>
<dbReference type="Proteomes" id="UP000661435">
    <property type="component" value="Unassembled WGS sequence"/>
</dbReference>
<feature type="transmembrane region" description="Helical" evidence="1">
    <location>
        <begin position="116"/>
        <end position="140"/>
    </location>
</feature>
<keyword evidence="1" id="KW-0472">Membrane</keyword>
<feature type="transmembrane region" description="Helical" evidence="1">
    <location>
        <begin position="40"/>
        <end position="58"/>
    </location>
</feature>
<dbReference type="Pfam" id="PF13346">
    <property type="entry name" value="ABC2_membrane_5"/>
    <property type="match status" value="1"/>
</dbReference>
<dbReference type="EMBL" id="JACOPP010000014">
    <property type="protein sequence ID" value="MBC5734233.1"/>
    <property type="molecule type" value="Genomic_DNA"/>
</dbReference>
<sequence length="211" mass="22526">MYALIYKDFLLLKKQLLYVLVLAVFYTVIAVSGFLSASILPGMVVLFATMLPITSFSYDEQARWGQYAAATPAGRRGVVAAKYLFSLLLLLLGLLLVSALITLLVGLGLLREPLPTALYAVLCCGSVALGIDAVLLPVLLKHGAEKGRFAIMAVCIAVVGGGMLLWQLHRGGLRLPQAPARAAVALLALLAAAAFAVSYGIARHIYERKEL</sequence>
<keyword evidence="1" id="KW-0812">Transmembrane</keyword>
<feature type="transmembrane region" description="Helical" evidence="1">
    <location>
        <begin position="180"/>
        <end position="202"/>
    </location>
</feature>
<dbReference type="RefSeq" id="WP_186908118.1">
    <property type="nucleotide sequence ID" value="NZ_JACOPP010000014.1"/>
</dbReference>
<protein>
    <submittedName>
        <fullName evidence="2">ABC-2 transporter permease</fullName>
    </submittedName>
</protein>
<accession>A0A8J6J5P4</accession>
<evidence type="ECO:0000313" key="3">
    <source>
        <dbReference type="Proteomes" id="UP000661435"/>
    </source>
</evidence>
<dbReference type="InterPro" id="IPR025699">
    <property type="entry name" value="ABC2_memb-like"/>
</dbReference>
<name>A0A8J6J5P4_9FIRM</name>
<proteinExistence type="predicted"/>
<organism evidence="2 3">
    <name type="scientific">Lawsonibacter hominis</name>
    <dbReference type="NCBI Taxonomy" id="2763053"/>
    <lineage>
        <taxon>Bacteria</taxon>
        <taxon>Bacillati</taxon>
        <taxon>Bacillota</taxon>
        <taxon>Clostridia</taxon>
        <taxon>Eubacteriales</taxon>
        <taxon>Oscillospiraceae</taxon>
        <taxon>Lawsonibacter</taxon>
    </lineage>
</organism>
<gene>
    <name evidence="2" type="ORF">H8S57_10915</name>
</gene>
<comment type="caution">
    <text evidence="2">The sequence shown here is derived from an EMBL/GenBank/DDBJ whole genome shotgun (WGS) entry which is preliminary data.</text>
</comment>
<reference evidence="2" key="1">
    <citation type="submission" date="2020-08" db="EMBL/GenBank/DDBJ databases">
        <title>Genome public.</title>
        <authorList>
            <person name="Liu C."/>
            <person name="Sun Q."/>
        </authorList>
    </citation>
    <scope>NUCLEOTIDE SEQUENCE</scope>
    <source>
        <strain evidence="2">NSJ-51</strain>
    </source>
</reference>
<feature type="transmembrane region" description="Helical" evidence="1">
    <location>
        <begin position="16"/>
        <end position="34"/>
    </location>
</feature>
<keyword evidence="1" id="KW-1133">Transmembrane helix</keyword>
<evidence type="ECO:0000313" key="2">
    <source>
        <dbReference type="EMBL" id="MBC5734233.1"/>
    </source>
</evidence>
<dbReference type="AlphaFoldDB" id="A0A8J6J5P4"/>
<feature type="transmembrane region" description="Helical" evidence="1">
    <location>
        <begin position="83"/>
        <end position="110"/>
    </location>
</feature>
<evidence type="ECO:0000256" key="1">
    <source>
        <dbReference type="SAM" id="Phobius"/>
    </source>
</evidence>
<keyword evidence="3" id="KW-1185">Reference proteome</keyword>